<name>A0A1G1ZNI6_9BACT</name>
<evidence type="ECO:0000256" key="1">
    <source>
        <dbReference type="ARBA" id="ARBA00022801"/>
    </source>
</evidence>
<evidence type="ECO:0000313" key="6">
    <source>
        <dbReference type="EMBL" id="OGY66228.1"/>
    </source>
</evidence>
<dbReference type="STRING" id="1798407.A3A16_03285"/>
<protein>
    <recommendedName>
        <fullName evidence="3">Queuosine 5'-phosphate N-glycosylase/hydrolase</fullName>
    </recommendedName>
    <alternativeName>
        <fullName evidence="4">Queuosine-nucleotide N-glycosylase/hydrolase</fullName>
    </alternativeName>
</protein>
<evidence type="ECO:0000256" key="2">
    <source>
        <dbReference type="ARBA" id="ARBA00035119"/>
    </source>
</evidence>
<sequence length="348" mass="39367">MNENVAAIMNGFELLRDDPYYRGIVEVNVRRLREVADNLADSALIAPDWQISGVLPSSHRAFVSHAFYTAVINFAFRHFGGARNRYIFNRYFHGSFGAGACFHRQFGEKRISAGEILRVTATLSRVKEFLKGKNSMPLLSERRDHLREAAEVVSREFGGDPMNIIEQAKFKAEDVIRILVARFPTAFGADYAALPAADYKIMTFRFHKRAQLLPLMYHGRASHSNGELPILKDPEYIGPISDPAVPSGLRLLGILIYSPELEDKIARQVLLTAGGREEVLIRLATVYAMQKLLDCVNSRRYWYLTQPRATTSCLRGKPEITMVELDNYMWKLGRAAGLPRHLTKTTAY</sequence>
<proteinExistence type="inferred from homology"/>
<comment type="caution">
    <text evidence="6">The sequence shown here is derived from an EMBL/GenBank/DDBJ whole genome shotgun (WGS) entry which is preliminary data.</text>
</comment>
<evidence type="ECO:0000256" key="3">
    <source>
        <dbReference type="ARBA" id="ARBA00035306"/>
    </source>
</evidence>
<dbReference type="EMBL" id="MHJJ01000003">
    <property type="protein sequence ID" value="OGY66228.1"/>
    <property type="molecule type" value="Genomic_DNA"/>
</dbReference>
<comment type="catalytic activity">
    <reaction evidence="5">
        <text>queuosine 5'-phosphate + H2O = queuine + D-ribose 5-phosphate</text>
        <dbReference type="Rhea" id="RHEA:75387"/>
        <dbReference type="ChEBI" id="CHEBI:15377"/>
        <dbReference type="ChEBI" id="CHEBI:17433"/>
        <dbReference type="ChEBI" id="CHEBI:78346"/>
        <dbReference type="ChEBI" id="CHEBI:194371"/>
    </reaction>
    <physiologicalReaction direction="left-to-right" evidence="5">
        <dbReference type="Rhea" id="RHEA:75388"/>
    </physiologicalReaction>
</comment>
<keyword evidence="1" id="KW-0378">Hydrolase</keyword>
<dbReference type="Pfam" id="PF10343">
    <property type="entry name" value="Q_salvage"/>
    <property type="match status" value="1"/>
</dbReference>
<organism evidence="6 7">
    <name type="scientific">Candidatus Harrisonbacteria bacterium RIFCSPLOWO2_01_FULL_44_18</name>
    <dbReference type="NCBI Taxonomy" id="1798407"/>
    <lineage>
        <taxon>Bacteria</taxon>
        <taxon>Candidatus Harrisoniibacteriota</taxon>
    </lineage>
</organism>
<evidence type="ECO:0000256" key="5">
    <source>
        <dbReference type="ARBA" id="ARBA00048204"/>
    </source>
</evidence>
<gene>
    <name evidence="6" type="ORF">A3A16_03285</name>
</gene>
<dbReference type="GO" id="GO:0006400">
    <property type="term" value="P:tRNA modification"/>
    <property type="evidence" value="ECO:0007669"/>
    <property type="project" value="TreeGrafter"/>
</dbReference>
<dbReference type="GO" id="GO:0016787">
    <property type="term" value="F:hydrolase activity"/>
    <property type="evidence" value="ECO:0007669"/>
    <property type="project" value="UniProtKB-KW"/>
</dbReference>
<dbReference type="Proteomes" id="UP000177942">
    <property type="component" value="Unassembled WGS sequence"/>
</dbReference>
<accession>A0A1G1ZNI6</accession>
<dbReference type="AlphaFoldDB" id="A0A1G1ZNI6"/>
<evidence type="ECO:0000256" key="4">
    <source>
        <dbReference type="ARBA" id="ARBA00035393"/>
    </source>
</evidence>
<evidence type="ECO:0000313" key="7">
    <source>
        <dbReference type="Proteomes" id="UP000177942"/>
    </source>
</evidence>
<dbReference type="InterPro" id="IPR019438">
    <property type="entry name" value="Q_salvage"/>
</dbReference>
<reference evidence="6 7" key="1">
    <citation type="journal article" date="2016" name="Nat. Commun.">
        <title>Thousands of microbial genomes shed light on interconnected biogeochemical processes in an aquifer system.</title>
        <authorList>
            <person name="Anantharaman K."/>
            <person name="Brown C.T."/>
            <person name="Hug L.A."/>
            <person name="Sharon I."/>
            <person name="Castelle C.J."/>
            <person name="Probst A.J."/>
            <person name="Thomas B.C."/>
            <person name="Singh A."/>
            <person name="Wilkins M.J."/>
            <person name="Karaoz U."/>
            <person name="Brodie E.L."/>
            <person name="Williams K.H."/>
            <person name="Hubbard S.S."/>
            <person name="Banfield J.F."/>
        </authorList>
    </citation>
    <scope>NUCLEOTIDE SEQUENCE [LARGE SCALE GENOMIC DNA]</scope>
</reference>
<dbReference type="PANTHER" id="PTHR21314:SF0">
    <property type="entry name" value="QUEUOSINE 5'-PHOSPHATE N-GLYCOSYLASE_HYDROLASE"/>
    <property type="match status" value="1"/>
</dbReference>
<dbReference type="PANTHER" id="PTHR21314">
    <property type="entry name" value="QUEUOSINE 5'-PHOSPHATE N-GLYCOSYLASE_HYDROLASE-RELATED"/>
    <property type="match status" value="1"/>
</dbReference>
<comment type="similarity">
    <text evidence="2">Belongs to the QNG1 protein family.</text>
</comment>